<sequence length="270" mass="29460">MSLITVGDHAAKVAWFSLSRTDDTEIRWQTNNISKLPGSLLPKRDSQIEAVCSDGLGRILLLQETPPRVELIDPKAPKVVASIDLAIEGRDEIARAWSRPKGSRGEGMALLRGGHLLVAKEKEPAALIEFGPPNSRSRGLVQGGALRDGEPWRTKKGHHRFVALAVWYPDKAMAKNCADFSDLEIGPDGHLYLLSDQSCTIARLDDLRAGGGTAALLNAWRLGEMDGKPEGLAFTAEGHPIVGLDTRKPRRNLVLLEPAVAHLRRRGENL</sequence>
<reference evidence="1 2" key="1">
    <citation type="submission" date="2014-03" db="EMBL/GenBank/DDBJ databases">
        <title>Bradyrhizobium valentinum sp. nov., isolated from effective nodules of Lupinus mariae-josephae, a lupine endemic of basic-lime soils in Eastern Spain.</title>
        <authorList>
            <person name="Duran D."/>
            <person name="Rey L."/>
            <person name="Navarro A."/>
            <person name="Busquets A."/>
            <person name="Imperial J."/>
            <person name="Ruiz-Argueso T."/>
        </authorList>
    </citation>
    <scope>NUCLEOTIDE SEQUENCE [LARGE SCALE GENOMIC DNA]</scope>
    <source>
        <strain evidence="1 2">CCBAU 23086</strain>
    </source>
</reference>
<protein>
    <recommendedName>
        <fullName evidence="3">Phytase-like domain-containing protein</fullName>
    </recommendedName>
</protein>
<dbReference type="SUPFAM" id="SSF50956">
    <property type="entry name" value="Thermostable phytase (3-phytase)"/>
    <property type="match status" value="1"/>
</dbReference>
<name>A0A0R3N1B2_9BRAD</name>
<proteinExistence type="predicted"/>
<evidence type="ECO:0000313" key="2">
    <source>
        <dbReference type="Proteomes" id="UP000051660"/>
    </source>
</evidence>
<evidence type="ECO:0008006" key="3">
    <source>
        <dbReference type="Google" id="ProtNLM"/>
    </source>
</evidence>
<gene>
    <name evidence="1" type="ORF">CQ14_28690</name>
</gene>
<organism evidence="1 2">
    <name type="scientific">Bradyrhizobium lablabi</name>
    <dbReference type="NCBI Taxonomy" id="722472"/>
    <lineage>
        <taxon>Bacteria</taxon>
        <taxon>Pseudomonadati</taxon>
        <taxon>Pseudomonadota</taxon>
        <taxon>Alphaproteobacteria</taxon>
        <taxon>Hyphomicrobiales</taxon>
        <taxon>Nitrobacteraceae</taxon>
        <taxon>Bradyrhizobium</taxon>
    </lineage>
</organism>
<dbReference type="EMBL" id="LLYB01000052">
    <property type="protein sequence ID" value="KRR25841.1"/>
    <property type="molecule type" value="Genomic_DNA"/>
</dbReference>
<evidence type="ECO:0000313" key="1">
    <source>
        <dbReference type="EMBL" id="KRR25841.1"/>
    </source>
</evidence>
<dbReference type="Proteomes" id="UP000051660">
    <property type="component" value="Unassembled WGS sequence"/>
</dbReference>
<comment type="caution">
    <text evidence="1">The sequence shown here is derived from an EMBL/GenBank/DDBJ whole genome shotgun (WGS) entry which is preliminary data.</text>
</comment>
<accession>A0A0R3N1B2</accession>
<dbReference type="AlphaFoldDB" id="A0A0R3N1B2"/>